<dbReference type="Pfam" id="PF13400">
    <property type="entry name" value="Tad"/>
    <property type="match status" value="1"/>
</dbReference>
<gene>
    <name evidence="4" type="ORF">AB0E65_13790</name>
</gene>
<keyword evidence="2" id="KW-0812">Transmembrane</keyword>
<keyword evidence="2" id="KW-0472">Membrane</keyword>
<feature type="region of interest" description="Disordered" evidence="1">
    <location>
        <begin position="1"/>
        <end position="32"/>
    </location>
</feature>
<dbReference type="Proteomes" id="UP001550850">
    <property type="component" value="Unassembled WGS sequence"/>
</dbReference>
<dbReference type="EMBL" id="JBEZUR010000017">
    <property type="protein sequence ID" value="MEU3555270.1"/>
    <property type="molecule type" value="Genomic_DNA"/>
</dbReference>
<feature type="compositionally biased region" description="Basic and acidic residues" evidence="1">
    <location>
        <begin position="19"/>
        <end position="32"/>
    </location>
</feature>
<evidence type="ECO:0000313" key="5">
    <source>
        <dbReference type="Proteomes" id="UP001550850"/>
    </source>
</evidence>
<evidence type="ECO:0000313" key="4">
    <source>
        <dbReference type="EMBL" id="MEU3555270.1"/>
    </source>
</evidence>
<dbReference type="InterPro" id="IPR021202">
    <property type="entry name" value="Rv3654c-like"/>
</dbReference>
<evidence type="ECO:0000256" key="1">
    <source>
        <dbReference type="SAM" id="MobiDB-lite"/>
    </source>
</evidence>
<evidence type="ECO:0000259" key="3">
    <source>
        <dbReference type="Pfam" id="PF13400"/>
    </source>
</evidence>
<feature type="domain" description="Putative Flp pilus-assembly TadG-like N-terminal" evidence="3">
    <location>
        <begin position="34"/>
        <end position="80"/>
    </location>
</feature>
<comment type="caution">
    <text evidence="4">The sequence shown here is derived from an EMBL/GenBank/DDBJ whole genome shotgun (WGS) entry which is preliminary data.</text>
</comment>
<dbReference type="RefSeq" id="WP_108957045.1">
    <property type="nucleotide sequence ID" value="NZ_BEVZ01000010.1"/>
</dbReference>
<keyword evidence="2" id="KW-1133">Transmembrane helix</keyword>
<proteinExistence type="predicted"/>
<feature type="transmembrane region" description="Helical" evidence="2">
    <location>
        <begin position="36"/>
        <end position="56"/>
    </location>
</feature>
<reference evidence="4 5" key="1">
    <citation type="submission" date="2024-06" db="EMBL/GenBank/DDBJ databases">
        <title>The Natural Products Discovery Center: Release of the First 8490 Sequenced Strains for Exploring Actinobacteria Biosynthetic Diversity.</title>
        <authorList>
            <person name="Kalkreuter E."/>
            <person name="Kautsar S.A."/>
            <person name="Yang D."/>
            <person name="Bader C.D."/>
            <person name="Teijaro C.N."/>
            <person name="Fluegel L."/>
            <person name="Davis C.M."/>
            <person name="Simpson J.R."/>
            <person name="Lauterbach L."/>
            <person name="Steele A.D."/>
            <person name="Gui C."/>
            <person name="Meng S."/>
            <person name="Li G."/>
            <person name="Viehrig K."/>
            <person name="Ye F."/>
            <person name="Su P."/>
            <person name="Kiefer A.F."/>
            <person name="Nichols A."/>
            <person name="Cepeda A.J."/>
            <person name="Yan W."/>
            <person name="Fan B."/>
            <person name="Jiang Y."/>
            <person name="Adhikari A."/>
            <person name="Zheng C.-J."/>
            <person name="Schuster L."/>
            <person name="Cowan T.M."/>
            <person name="Smanski M.J."/>
            <person name="Chevrette M.G."/>
            <person name="De Carvalho L.P.S."/>
            <person name="Shen B."/>
        </authorList>
    </citation>
    <scope>NUCLEOTIDE SEQUENCE [LARGE SCALE GENOMIC DNA]</scope>
    <source>
        <strain evidence="4 5">NPDC038104</strain>
    </source>
</reference>
<feature type="region of interest" description="Disordered" evidence="1">
    <location>
        <begin position="125"/>
        <end position="218"/>
    </location>
</feature>
<sequence>MRGLGVWGSRRVRRPGVNGRDDGGRGGRGRGDRGSATIWAGGILAALCVVFAAVLAMGEAVVVRHRAAAAADLAALAAARHWPDGTTAACAPADRVARAQRARLVRCEIAGEVADVVAEAGHGPFTAQSRARAGPSAPDPSPGWRTRPAWLRPTHRGRARPAQPRPARRPGTRPDRLTPPARPGCARLGPPAGDTPGSPAPPRPPGRRPGRPPTPDAR</sequence>
<protein>
    <submittedName>
        <fullName evidence="4">Rv3654c family TadE-like protein</fullName>
    </submittedName>
</protein>
<name>A0ABV2YHR1_9ACTN</name>
<organism evidence="4 5">
    <name type="scientific">Streptomyces fragilis</name>
    <dbReference type="NCBI Taxonomy" id="67301"/>
    <lineage>
        <taxon>Bacteria</taxon>
        <taxon>Bacillati</taxon>
        <taxon>Actinomycetota</taxon>
        <taxon>Actinomycetes</taxon>
        <taxon>Kitasatosporales</taxon>
        <taxon>Streptomycetaceae</taxon>
        <taxon>Streptomyces</taxon>
    </lineage>
</organism>
<accession>A0ABV2YHR1</accession>
<dbReference type="NCBIfam" id="TIGR03816">
    <property type="entry name" value="tadE_like_DECH"/>
    <property type="match status" value="1"/>
</dbReference>
<dbReference type="InterPro" id="IPR028087">
    <property type="entry name" value="Tad_N"/>
</dbReference>
<keyword evidence="5" id="KW-1185">Reference proteome</keyword>
<evidence type="ECO:0000256" key="2">
    <source>
        <dbReference type="SAM" id="Phobius"/>
    </source>
</evidence>